<sequence>MSKASWPEEETQRLHWISTDLKRMDHPRNKLESFDVKLFFCMGVNSLNHEFPHGNLQSLLPWGTLILKCNRNQGVSTRKCVHDFFVPCFVLYADFRVWTDDRRRDFQLLFCLEFQCQILGAIRSTAMCLGLAYFLAKRYLMQMIRIHYAF</sequence>
<reference evidence="2" key="2">
    <citation type="submission" date="2022-01" db="EMBL/GenBank/DDBJ databases">
        <authorList>
            <person name="Yamashiro T."/>
            <person name="Shiraishi A."/>
            <person name="Satake H."/>
            <person name="Nakayama K."/>
        </authorList>
    </citation>
    <scope>NUCLEOTIDE SEQUENCE</scope>
</reference>
<keyword evidence="1" id="KW-0472">Membrane</keyword>
<evidence type="ECO:0000313" key="3">
    <source>
        <dbReference type="Proteomes" id="UP001151760"/>
    </source>
</evidence>
<keyword evidence="3" id="KW-1185">Reference proteome</keyword>
<reference evidence="2" key="1">
    <citation type="journal article" date="2022" name="Int. J. Mol. Sci.">
        <title>Draft Genome of Tanacetum Coccineum: Genomic Comparison of Closely Related Tanacetum-Family Plants.</title>
        <authorList>
            <person name="Yamashiro T."/>
            <person name="Shiraishi A."/>
            <person name="Nakayama K."/>
            <person name="Satake H."/>
        </authorList>
    </citation>
    <scope>NUCLEOTIDE SEQUENCE</scope>
</reference>
<dbReference type="EMBL" id="BQNB010018133">
    <property type="protein sequence ID" value="GJT71019.1"/>
    <property type="molecule type" value="Genomic_DNA"/>
</dbReference>
<gene>
    <name evidence="2" type="ORF">Tco_1030305</name>
</gene>
<keyword evidence="1" id="KW-1133">Transmembrane helix</keyword>
<evidence type="ECO:0000313" key="2">
    <source>
        <dbReference type="EMBL" id="GJT71019.1"/>
    </source>
</evidence>
<dbReference type="Proteomes" id="UP001151760">
    <property type="component" value="Unassembled WGS sequence"/>
</dbReference>
<proteinExistence type="predicted"/>
<feature type="transmembrane region" description="Helical" evidence="1">
    <location>
        <begin position="118"/>
        <end position="136"/>
    </location>
</feature>
<organism evidence="2 3">
    <name type="scientific">Tanacetum coccineum</name>
    <dbReference type="NCBI Taxonomy" id="301880"/>
    <lineage>
        <taxon>Eukaryota</taxon>
        <taxon>Viridiplantae</taxon>
        <taxon>Streptophyta</taxon>
        <taxon>Embryophyta</taxon>
        <taxon>Tracheophyta</taxon>
        <taxon>Spermatophyta</taxon>
        <taxon>Magnoliopsida</taxon>
        <taxon>eudicotyledons</taxon>
        <taxon>Gunneridae</taxon>
        <taxon>Pentapetalae</taxon>
        <taxon>asterids</taxon>
        <taxon>campanulids</taxon>
        <taxon>Asterales</taxon>
        <taxon>Asteraceae</taxon>
        <taxon>Asteroideae</taxon>
        <taxon>Anthemideae</taxon>
        <taxon>Anthemidinae</taxon>
        <taxon>Tanacetum</taxon>
    </lineage>
</organism>
<protein>
    <submittedName>
        <fullName evidence="2">Uncharacterized protein</fullName>
    </submittedName>
</protein>
<name>A0ABQ5G607_9ASTR</name>
<keyword evidence="1" id="KW-0812">Transmembrane</keyword>
<evidence type="ECO:0000256" key="1">
    <source>
        <dbReference type="SAM" id="Phobius"/>
    </source>
</evidence>
<accession>A0ABQ5G607</accession>
<comment type="caution">
    <text evidence="2">The sequence shown here is derived from an EMBL/GenBank/DDBJ whole genome shotgun (WGS) entry which is preliminary data.</text>
</comment>